<gene>
    <name evidence="1" type="ORF">AVEN_145233_1</name>
</gene>
<evidence type="ECO:0000313" key="1">
    <source>
        <dbReference type="EMBL" id="GBO37989.1"/>
    </source>
</evidence>
<proteinExistence type="predicted"/>
<evidence type="ECO:0000313" key="2">
    <source>
        <dbReference type="Proteomes" id="UP000499080"/>
    </source>
</evidence>
<dbReference type="Proteomes" id="UP000499080">
    <property type="component" value="Unassembled WGS sequence"/>
</dbReference>
<organism evidence="1 2">
    <name type="scientific">Araneus ventricosus</name>
    <name type="common">Orbweaver spider</name>
    <name type="synonym">Epeira ventricosa</name>
    <dbReference type="NCBI Taxonomy" id="182803"/>
    <lineage>
        <taxon>Eukaryota</taxon>
        <taxon>Metazoa</taxon>
        <taxon>Ecdysozoa</taxon>
        <taxon>Arthropoda</taxon>
        <taxon>Chelicerata</taxon>
        <taxon>Arachnida</taxon>
        <taxon>Araneae</taxon>
        <taxon>Araneomorphae</taxon>
        <taxon>Entelegynae</taxon>
        <taxon>Araneoidea</taxon>
        <taxon>Araneidae</taxon>
        <taxon>Araneus</taxon>
    </lineage>
</organism>
<keyword evidence="2" id="KW-1185">Reference proteome</keyword>
<accession>A0A4Y2WL97</accession>
<sequence length="142" mass="15498">MFPLAHLSIRECAVPETSGLSALPAYININATVYPELGNQGVPCQLNGKKVVKIKLEVNISSQLSGPRWYSGKISLSKLESLSLKPDALEYQTCLRAWCTLNMPWVKRPLAGVVRKFEEGGASSGVVLVISPLFKSTRSVPR</sequence>
<protein>
    <submittedName>
        <fullName evidence="1">Uncharacterized protein</fullName>
    </submittedName>
</protein>
<dbReference type="AlphaFoldDB" id="A0A4Y2WL97"/>
<name>A0A4Y2WL97_ARAVE</name>
<reference evidence="1 2" key="1">
    <citation type="journal article" date="2019" name="Sci. Rep.">
        <title>Orb-weaving spider Araneus ventricosus genome elucidates the spidroin gene catalogue.</title>
        <authorList>
            <person name="Kono N."/>
            <person name="Nakamura H."/>
            <person name="Ohtoshi R."/>
            <person name="Moran D.A.P."/>
            <person name="Shinohara A."/>
            <person name="Yoshida Y."/>
            <person name="Fujiwara M."/>
            <person name="Mori M."/>
            <person name="Tomita M."/>
            <person name="Arakawa K."/>
        </authorList>
    </citation>
    <scope>NUCLEOTIDE SEQUENCE [LARGE SCALE GENOMIC DNA]</scope>
</reference>
<dbReference type="EMBL" id="BGPR01062578">
    <property type="protein sequence ID" value="GBO37989.1"/>
    <property type="molecule type" value="Genomic_DNA"/>
</dbReference>
<comment type="caution">
    <text evidence="1">The sequence shown here is derived from an EMBL/GenBank/DDBJ whole genome shotgun (WGS) entry which is preliminary data.</text>
</comment>